<keyword evidence="2" id="KW-0255">Endonuclease</keyword>
<dbReference type="Gene3D" id="3.10.28.10">
    <property type="entry name" value="Homing endonucleases"/>
    <property type="match status" value="2"/>
</dbReference>
<dbReference type="InterPro" id="IPR004860">
    <property type="entry name" value="LAGLIDADG_dom"/>
</dbReference>
<keyword evidence="2" id="KW-0540">Nuclease</keyword>
<dbReference type="RefSeq" id="YP_008964945.1">
    <property type="nucleotide sequence ID" value="NC_023117.1"/>
</dbReference>
<proteinExistence type="predicted"/>
<keyword evidence="2" id="KW-0378">Hydrolase</keyword>
<organism evidence="2">
    <name type="scientific">Annulohypoxylon stygium</name>
    <dbReference type="NCBI Taxonomy" id="326628"/>
    <lineage>
        <taxon>Eukaryota</taxon>
        <taxon>Fungi</taxon>
        <taxon>Dikarya</taxon>
        <taxon>Ascomycota</taxon>
        <taxon>Pezizomycotina</taxon>
        <taxon>Sordariomycetes</taxon>
        <taxon>Xylariomycetidae</taxon>
        <taxon>Xylariales</taxon>
        <taxon>Hypoxylaceae</taxon>
        <taxon>Annulohypoxylon</taxon>
    </lineage>
</organism>
<feature type="domain" description="Homing endonuclease LAGLIDADG" evidence="1">
    <location>
        <begin position="152"/>
        <end position="265"/>
    </location>
</feature>
<evidence type="ECO:0000259" key="1">
    <source>
        <dbReference type="Pfam" id="PF00961"/>
    </source>
</evidence>
<dbReference type="Pfam" id="PF00961">
    <property type="entry name" value="LAGLIDADG_1"/>
    <property type="match status" value="2"/>
</dbReference>
<gene>
    <name evidence="2" type="primary">oi3cox3</name>
</gene>
<dbReference type="GO" id="GO:0004519">
    <property type="term" value="F:endonuclease activity"/>
    <property type="evidence" value="ECO:0007669"/>
    <property type="project" value="UniProtKB-KW"/>
</dbReference>
<keyword evidence="2" id="KW-0496">Mitochondrion</keyword>
<dbReference type="GO" id="GO:0005739">
    <property type="term" value="C:mitochondrion"/>
    <property type="evidence" value="ECO:0007669"/>
    <property type="project" value="UniProtKB-ARBA"/>
</dbReference>
<dbReference type="InterPro" id="IPR051289">
    <property type="entry name" value="LAGLIDADG_Endonuclease"/>
</dbReference>
<geneLocation type="mitochondrion" evidence="2"/>
<feature type="domain" description="Homing endonuclease LAGLIDADG" evidence="1">
    <location>
        <begin position="18"/>
        <end position="108"/>
    </location>
</feature>
<accession>V5RDY9</accession>
<dbReference type="PANTHER" id="PTHR36181:SF2">
    <property type="entry name" value="INTRON-ENCODED ENDONUCLEASE AI3-RELATED"/>
    <property type="match status" value="1"/>
</dbReference>
<evidence type="ECO:0000313" key="2">
    <source>
        <dbReference type="EMBL" id="AHB33504.1"/>
    </source>
</evidence>
<protein>
    <submittedName>
        <fullName evidence="2">LAGLIDADG endonuclease</fullName>
    </submittedName>
</protein>
<reference evidence="2" key="1">
    <citation type="submission" date="2013-08" db="EMBL/GenBank/DDBJ databases">
        <authorList>
            <person name="Deng Y.-J."/>
            <person name="Xie B.-G."/>
            <person name="Jiang Y.-J."/>
            <person name="Wang Q.-F."/>
            <person name="Lan F.-S."/>
        </authorList>
    </citation>
    <scope>NUCLEOTIDE SEQUENCE</scope>
</reference>
<dbReference type="InterPro" id="IPR027434">
    <property type="entry name" value="Homing_endonucl"/>
</dbReference>
<name>V5RDY9_9PEZI</name>
<dbReference type="PANTHER" id="PTHR36181">
    <property type="entry name" value="INTRON-ENCODED ENDONUCLEASE AI3-RELATED"/>
    <property type="match status" value="1"/>
</dbReference>
<dbReference type="AlphaFoldDB" id="V5RDY9"/>
<sequence>MYFSTNNNLDVEFYKWFSGFTDAEGTFMIVSQVKGFSFKFSIGLHIDDLNVLNYIKDQLGFGNVYSSNNTCHFNVTKKEDILKLINIFDIYLLNSTKRFDYLDFKKAYYLYHNKDELTQELRNQILYIKNNMNNFRKNFEILQEFNISKEWLLGFIEGDGSFSLSRNTMEPVFSIKLSESQLFLLKGIKEYLKNNIGLDTYSVNKLEYSSVISIGKGKAVNNSKPLATLTIKNTHFLNNVFIPFFDESKFISKKGLDFKDFKIICYAIFIGAYRTERIKGLLIKLSMAMNNFRLSTYTGEKVNMSLAEINEILDAEETIEHLSDGRELDINTKKLIHRRSSSSVFEILKPLSPTGGREVLIKPNLAESAKEIGVGFNTLKRQLDNQIQQVEYKGYKIKRIGVFKK</sequence>
<dbReference type="EMBL" id="KF545917">
    <property type="protein sequence ID" value="AHB33504.1"/>
    <property type="molecule type" value="Genomic_DNA"/>
</dbReference>
<dbReference type="GeneID" id="17963047"/>
<reference evidence="2" key="2">
    <citation type="submission" date="2013-12" db="EMBL/GenBank/DDBJ databases">
        <title>Mitochondrial Genome of Annulohypoxylon stygium, cohabitant fungus of Tremella fuciformis, reveals intron diversity.</title>
        <authorList>
            <person name="Hsiang T."/>
        </authorList>
    </citation>
    <scope>NUCLEOTIDE SEQUENCE</scope>
</reference>
<dbReference type="SUPFAM" id="SSF55608">
    <property type="entry name" value="Homing endonucleases"/>
    <property type="match status" value="2"/>
</dbReference>